<dbReference type="Pfam" id="PF09588">
    <property type="entry name" value="YqaJ"/>
    <property type="match status" value="1"/>
</dbReference>
<organism evidence="3 4">
    <name type="scientific">Vibrio quintilis</name>
    <dbReference type="NCBI Taxonomy" id="1117707"/>
    <lineage>
        <taxon>Bacteria</taxon>
        <taxon>Pseudomonadati</taxon>
        <taxon>Pseudomonadota</taxon>
        <taxon>Gammaproteobacteria</taxon>
        <taxon>Vibrionales</taxon>
        <taxon>Vibrionaceae</taxon>
        <taxon>Vibrio</taxon>
    </lineage>
</organism>
<feature type="domain" description="YqaJ viral recombinase" evidence="2">
    <location>
        <begin position="12"/>
        <end position="144"/>
    </location>
</feature>
<keyword evidence="4" id="KW-1185">Reference proteome</keyword>
<dbReference type="InterPro" id="IPR019080">
    <property type="entry name" value="YqaJ_viral_recombinase"/>
</dbReference>
<dbReference type="InterPro" id="IPR011335">
    <property type="entry name" value="Restrct_endonuc-II-like"/>
</dbReference>
<keyword evidence="1" id="KW-0175">Coiled coil</keyword>
<dbReference type="AlphaFoldDB" id="A0A1M7YP03"/>
<proteinExistence type="predicted"/>
<dbReference type="EMBL" id="FRFG01000003">
    <property type="protein sequence ID" value="SHO54374.1"/>
    <property type="molecule type" value="Genomic_DNA"/>
</dbReference>
<dbReference type="RefSeq" id="WP_073579294.1">
    <property type="nucleotide sequence ID" value="NZ_AP024898.1"/>
</dbReference>
<dbReference type="InterPro" id="IPR058007">
    <property type="entry name" value="Gp5.9"/>
</dbReference>
<evidence type="ECO:0000313" key="4">
    <source>
        <dbReference type="Proteomes" id="UP000184600"/>
    </source>
</evidence>
<protein>
    <submittedName>
        <fullName evidence="3">YqaJ-like viral recombinase domain protein</fullName>
    </submittedName>
</protein>
<gene>
    <name evidence="3" type="ORF">VQ7734_00088</name>
</gene>
<reference evidence="4" key="1">
    <citation type="submission" date="2016-12" db="EMBL/GenBank/DDBJ databases">
        <authorList>
            <person name="Rodrigo-Torres L."/>
            <person name="Arahal R.D."/>
            <person name="Lucena T."/>
        </authorList>
    </citation>
    <scope>NUCLEOTIDE SEQUENCE [LARGE SCALE GENOMIC DNA]</scope>
</reference>
<dbReference type="Proteomes" id="UP000184600">
    <property type="component" value="Unassembled WGS sequence"/>
</dbReference>
<evidence type="ECO:0000259" key="2">
    <source>
        <dbReference type="Pfam" id="PF09588"/>
    </source>
</evidence>
<evidence type="ECO:0000313" key="3">
    <source>
        <dbReference type="EMBL" id="SHO54374.1"/>
    </source>
</evidence>
<dbReference type="OrthoDB" id="9135654at2"/>
<name>A0A1M7YP03_9VIBR</name>
<feature type="coiled-coil region" evidence="1">
    <location>
        <begin position="354"/>
        <end position="385"/>
    </location>
</feature>
<dbReference type="Gene3D" id="3.90.320.10">
    <property type="match status" value="1"/>
</dbReference>
<accession>A0A1M7YP03</accession>
<dbReference type="InterPro" id="IPR011604">
    <property type="entry name" value="PDDEXK-like_dom_sf"/>
</dbReference>
<evidence type="ECO:0000256" key="1">
    <source>
        <dbReference type="SAM" id="Coils"/>
    </source>
</evidence>
<dbReference type="SUPFAM" id="SSF52980">
    <property type="entry name" value="Restriction endonuclease-like"/>
    <property type="match status" value="1"/>
</dbReference>
<dbReference type="STRING" id="1117707.VQ7734_00088"/>
<dbReference type="Pfam" id="PF25708">
    <property type="entry name" value="Phage_T7_Gp5_9"/>
    <property type="match status" value="1"/>
</dbReference>
<sequence>MKTLDLTQGTQEWLDARLLLRTASEAPAMMGDSKYFTRNQLLDHKRGWTNIINEFRLKLYQEGHEAEARARPIAERILDEDLSPLCGQLEDTNYMSSYDGITMFGDIAWEHKLWNKVLAENVKNGVLEPHYYWQLEHQLLVSGADKVMFMVSDGTEENMEYMFYESVPERRESLIAGWKQFDIDFETHEIEAKTEKVLPATVSLPDINYDVYPEMDCLVVKSNIKEYKTAALALVEIAKKKPESDQEYANAAELVKALKQSEDRLSEARVKIKSRSSNIDQITDDIDFIISQFKEARLAADRFVKNRKEEIKQSLILPAEEEIKQLISEAGKKYGSEVTVHYDFKKATKNKRNIDNLKAAIAQELANAKIALNEKIEELKTIEHSPAESRLNEARQIVEEIQSGPSTVTQMKPRPEETVTIPKAEYDHLIERDALLTALEAAGVDNWDGWNNAIEMLQAS</sequence>